<dbReference type="AlphaFoldDB" id="A0A841EPL0"/>
<name>A0A841EPL0_9BACT</name>
<evidence type="ECO:0000313" key="2">
    <source>
        <dbReference type="Proteomes" id="UP000524404"/>
    </source>
</evidence>
<accession>A0A841EPL0</accession>
<comment type="caution">
    <text evidence="1">The sequence shown here is derived from an EMBL/GenBank/DDBJ whole genome shotgun (WGS) entry which is preliminary data.</text>
</comment>
<dbReference type="EMBL" id="JACHKT010000004">
    <property type="protein sequence ID" value="MBB6002210.1"/>
    <property type="molecule type" value="Genomic_DNA"/>
</dbReference>
<proteinExistence type="predicted"/>
<reference evidence="1 2" key="1">
    <citation type="submission" date="2020-08" db="EMBL/GenBank/DDBJ databases">
        <title>Functional genomics of gut bacteria from endangered species of beetles.</title>
        <authorList>
            <person name="Carlos-Shanley C."/>
        </authorList>
    </citation>
    <scope>NUCLEOTIDE SEQUENCE [LARGE SCALE GENOMIC DNA]</scope>
    <source>
        <strain evidence="1 2">S00070</strain>
    </source>
</reference>
<dbReference type="Proteomes" id="UP000524404">
    <property type="component" value="Unassembled WGS sequence"/>
</dbReference>
<sequence length="67" mass="8122">MNILLADFLPFDETEYQDTLSKLEEYHNRENELVKCSIYNDDRMDIYLFNKYISRTFDLDKCKITGE</sequence>
<dbReference type="RefSeq" id="WP_184130789.1">
    <property type="nucleotide sequence ID" value="NZ_JACHKT010000004.1"/>
</dbReference>
<protein>
    <submittedName>
        <fullName evidence="1">Uncharacterized protein</fullName>
    </submittedName>
</protein>
<organism evidence="1 2">
    <name type="scientific">Arcicella rosea</name>
    <dbReference type="NCBI Taxonomy" id="502909"/>
    <lineage>
        <taxon>Bacteria</taxon>
        <taxon>Pseudomonadati</taxon>
        <taxon>Bacteroidota</taxon>
        <taxon>Cytophagia</taxon>
        <taxon>Cytophagales</taxon>
        <taxon>Flectobacillaceae</taxon>
        <taxon>Arcicella</taxon>
    </lineage>
</organism>
<gene>
    <name evidence="1" type="ORF">HNP25_000860</name>
</gene>
<keyword evidence="2" id="KW-1185">Reference proteome</keyword>
<evidence type="ECO:0000313" key="1">
    <source>
        <dbReference type="EMBL" id="MBB6002210.1"/>
    </source>
</evidence>